<dbReference type="OrthoDB" id="2867502at2"/>
<dbReference type="InterPro" id="IPR028957">
    <property type="entry name" value="Imm50"/>
</dbReference>
<dbReference type="EMBL" id="FNDN01000020">
    <property type="protein sequence ID" value="SDJ24563.1"/>
    <property type="molecule type" value="Genomic_DNA"/>
</dbReference>
<accession>A0A1G8S5V6</accession>
<protein>
    <submittedName>
        <fullName evidence="1">Immunity protein 50</fullName>
    </submittedName>
</protein>
<dbReference type="Proteomes" id="UP000183263">
    <property type="component" value="Unassembled WGS sequence"/>
</dbReference>
<dbReference type="AlphaFoldDB" id="A0A1G8S5V6"/>
<evidence type="ECO:0000313" key="2">
    <source>
        <dbReference type="Proteomes" id="UP000183263"/>
    </source>
</evidence>
<evidence type="ECO:0000313" key="1">
    <source>
        <dbReference type="EMBL" id="SDJ24563.1"/>
    </source>
</evidence>
<reference evidence="1 2" key="1">
    <citation type="submission" date="2016-10" db="EMBL/GenBank/DDBJ databases">
        <authorList>
            <person name="de Groot N.N."/>
        </authorList>
    </citation>
    <scope>NUCLEOTIDE SEQUENCE [LARGE SCALE GENOMIC DNA]</scope>
    <source>
        <strain evidence="1 2">DSM 44892</strain>
    </source>
</reference>
<gene>
    <name evidence="1" type="ORF">SAMN05444695_1203</name>
</gene>
<dbReference type="RefSeq" id="WP_072740112.1">
    <property type="nucleotide sequence ID" value="NZ_CP048813.1"/>
</dbReference>
<proteinExistence type="predicted"/>
<organism evidence="1 2">
    <name type="scientific">Rhodococcus triatomae</name>
    <dbReference type="NCBI Taxonomy" id="300028"/>
    <lineage>
        <taxon>Bacteria</taxon>
        <taxon>Bacillati</taxon>
        <taxon>Actinomycetota</taxon>
        <taxon>Actinomycetes</taxon>
        <taxon>Mycobacteriales</taxon>
        <taxon>Nocardiaceae</taxon>
        <taxon>Rhodococcus</taxon>
    </lineage>
</organism>
<name>A0A1G8S5V6_9NOCA</name>
<sequence length="134" mass="15080">MSWVDALADSQPIVRVYGDGIPSLVGISIHEVRFDRNASTIYLRFDLSSFPERPPVKWTAAGSNTVQLELRFSGVRSVKLEGWSSEMFADLRIERKGPSTVVAWVEPAPHMEIVAESVFVARIQAYIDSTRQRE</sequence>
<keyword evidence="2" id="KW-1185">Reference proteome</keyword>
<dbReference type="Pfam" id="PF15594">
    <property type="entry name" value="Imm50"/>
    <property type="match status" value="1"/>
</dbReference>